<accession>A0ABW6GX30</accession>
<feature type="non-terminal residue" evidence="2">
    <location>
        <position position="288"/>
    </location>
</feature>
<dbReference type="PANTHER" id="PTHR33055">
    <property type="entry name" value="TRANSPOSASE FOR INSERTION SEQUENCE ELEMENT IS1111A"/>
    <property type="match status" value="1"/>
</dbReference>
<evidence type="ECO:0000313" key="2">
    <source>
        <dbReference type="EMBL" id="MFE1357340.1"/>
    </source>
</evidence>
<dbReference type="PANTHER" id="PTHR33055:SF3">
    <property type="entry name" value="PUTATIVE TRANSPOSASE FOR IS117-RELATED"/>
    <property type="match status" value="1"/>
</dbReference>
<name>A0ABW6GX30_9ACTN</name>
<evidence type="ECO:0000313" key="3">
    <source>
        <dbReference type="Proteomes" id="UP001599542"/>
    </source>
</evidence>
<dbReference type="RefSeq" id="WP_380332715.1">
    <property type="nucleotide sequence ID" value="NZ_JBHYPW010000137.1"/>
</dbReference>
<gene>
    <name evidence="2" type="ORF">ACFW6T_35810</name>
</gene>
<protein>
    <submittedName>
        <fullName evidence="2">IS110 family transposase</fullName>
    </submittedName>
</protein>
<keyword evidence="3" id="KW-1185">Reference proteome</keyword>
<sequence>MARIWAGTDIGKTHHHCVVLDAEGRRLLSRRVLNDEPELLALLADVLALDEDVVWAVDVADGMAALWINIVLAHGQQLVYIPGLAVNRASAGYRGGGKTDAKDAAVIADQARMRRDLTVLRPDEEHAVELRILTGRRADLSADRTRRINRLRGQLASIFPALERILDLGNLGPLILLTGYQTPAALRRTGRSRLATWLRNRKVRGAEALAQAAVEAAERQHTTVPGEKIAAQVVHTLAKEVMGLGEQIAGIDKLVAARFREHRLAEVIASMPGIGPLLGAEFLAATAG</sequence>
<dbReference type="InterPro" id="IPR002525">
    <property type="entry name" value="Transp_IS110-like_N"/>
</dbReference>
<dbReference type="Pfam" id="PF01548">
    <property type="entry name" value="DEDD_Tnp_IS110"/>
    <property type="match status" value="1"/>
</dbReference>
<comment type="caution">
    <text evidence="2">The sequence shown here is derived from an EMBL/GenBank/DDBJ whole genome shotgun (WGS) entry which is preliminary data.</text>
</comment>
<dbReference type="Proteomes" id="UP001599542">
    <property type="component" value="Unassembled WGS sequence"/>
</dbReference>
<dbReference type="EMBL" id="JBHYPX010000178">
    <property type="protein sequence ID" value="MFE1357340.1"/>
    <property type="molecule type" value="Genomic_DNA"/>
</dbReference>
<dbReference type="InterPro" id="IPR047650">
    <property type="entry name" value="Transpos_IS110"/>
</dbReference>
<evidence type="ECO:0000259" key="1">
    <source>
        <dbReference type="Pfam" id="PF01548"/>
    </source>
</evidence>
<proteinExistence type="predicted"/>
<organism evidence="2 3">
    <name type="scientific">Kitasatospora phosalacinea</name>
    <dbReference type="NCBI Taxonomy" id="2065"/>
    <lineage>
        <taxon>Bacteria</taxon>
        <taxon>Bacillati</taxon>
        <taxon>Actinomycetota</taxon>
        <taxon>Actinomycetes</taxon>
        <taxon>Kitasatosporales</taxon>
        <taxon>Streptomycetaceae</taxon>
        <taxon>Kitasatospora</taxon>
    </lineage>
</organism>
<reference evidence="2 3" key="1">
    <citation type="submission" date="2024-09" db="EMBL/GenBank/DDBJ databases">
        <title>The Natural Products Discovery Center: Release of the First 8490 Sequenced Strains for Exploring Actinobacteria Biosynthetic Diversity.</title>
        <authorList>
            <person name="Kalkreuter E."/>
            <person name="Kautsar S.A."/>
            <person name="Yang D."/>
            <person name="Bader C.D."/>
            <person name="Teijaro C.N."/>
            <person name="Fluegel L."/>
            <person name="Davis C.M."/>
            <person name="Simpson J.R."/>
            <person name="Lauterbach L."/>
            <person name="Steele A.D."/>
            <person name="Gui C."/>
            <person name="Meng S."/>
            <person name="Li G."/>
            <person name="Viehrig K."/>
            <person name="Ye F."/>
            <person name="Su P."/>
            <person name="Kiefer A.F."/>
            <person name="Nichols A."/>
            <person name="Cepeda A.J."/>
            <person name="Yan W."/>
            <person name="Fan B."/>
            <person name="Jiang Y."/>
            <person name="Adhikari A."/>
            <person name="Zheng C.-J."/>
            <person name="Schuster L."/>
            <person name="Cowan T.M."/>
            <person name="Smanski M.J."/>
            <person name="Chevrette M.G."/>
            <person name="De Carvalho L.P.S."/>
            <person name="Shen B."/>
        </authorList>
    </citation>
    <scope>NUCLEOTIDE SEQUENCE [LARGE SCALE GENOMIC DNA]</scope>
    <source>
        <strain evidence="2 3">NPDC058753</strain>
    </source>
</reference>
<dbReference type="NCBIfam" id="NF033542">
    <property type="entry name" value="transpos_IS110"/>
    <property type="match status" value="1"/>
</dbReference>
<feature type="domain" description="Transposase IS110-like N-terminal" evidence="1">
    <location>
        <begin position="6"/>
        <end position="160"/>
    </location>
</feature>